<dbReference type="OrthoDB" id="2363873at2759"/>
<feature type="chain" id="PRO_5016107089" description="1-alkyl-2-acetylglycerophosphocholine esterase" evidence="5">
    <location>
        <begin position="20"/>
        <end position="369"/>
    </location>
</feature>
<keyword evidence="5" id="KW-0732">Signal</keyword>
<dbReference type="AlphaFoldDB" id="A0A2V1DW59"/>
<dbReference type="SUPFAM" id="SSF53474">
    <property type="entry name" value="alpha/beta-Hydrolases"/>
    <property type="match status" value="1"/>
</dbReference>
<dbReference type="Gene3D" id="3.40.50.1820">
    <property type="entry name" value="alpha/beta hydrolase"/>
    <property type="match status" value="1"/>
</dbReference>
<keyword evidence="3" id="KW-0442">Lipid degradation</keyword>
<keyword evidence="7" id="KW-1185">Reference proteome</keyword>
<dbReference type="EMBL" id="KZ805356">
    <property type="protein sequence ID" value="PVI01495.1"/>
    <property type="molecule type" value="Genomic_DNA"/>
</dbReference>
<sequence length="369" mass="39876">MQPSLSILLPLLLTTSAVAYLLPSPPGHYNVTLTTGPLIDSSRKNWALMVSIFQPAKCASTVAIPNMPEKSAKYQAAFLSRAFNTTAWDIESLFLQAQLPVCEGNSSTTALVKNTPVLIFSHGFGGTRLWHNVVASALASEGFTVITTDHPTDTNFIEYPDGHEIINNATSTTPEELVETVKTRAADASFIIDQLSNATAMAALGLSPFPTDRVAILGHSLGGATAILATAQDPRIRAAINWDGSLWNPLPTAGISQPVSFVASEHPSEVTWEEAWPRLNGPKLWTKIAGLIHQGFIEVKMMLKASGQDFNVFPEFLGTIDPGEMQDILVAYTTEWMNGAFAEKVGGPLLEGEQPDRFPAVSVVRKENY</sequence>
<dbReference type="GO" id="GO:0016042">
    <property type="term" value="P:lipid catabolic process"/>
    <property type="evidence" value="ECO:0007669"/>
    <property type="project" value="UniProtKB-KW"/>
</dbReference>
<organism evidence="6 7">
    <name type="scientific">Periconia macrospinosa</name>
    <dbReference type="NCBI Taxonomy" id="97972"/>
    <lineage>
        <taxon>Eukaryota</taxon>
        <taxon>Fungi</taxon>
        <taxon>Dikarya</taxon>
        <taxon>Ascomycota</taxon>
        <taxon>Pezizomycotina</taxon>
        <taxon>Dothideomycetes</taxon>
        <taxon>Pleosporomycetidae</taxon>
        <taxon>Pleosporales</taxon>
        <taxon>Massarineae</taxon>
        <taxon>Periconiaceae</taxon>
        <taxon>Periconia</taxon>
    </lineage>
</organism>
<dbReference type="PANTHER" id="PTHR10272:SF14">
    <property type="entry name" value="PAF ACETYLHYDROLASE FAMILY PROTEIN"/>
    <property type="match status" value="1"/>
</dbReference>
<keyword evidence="4" id="KW-0443">Lipid metabolism</keyword>
<reference evidence="6 7" key="1">
    <citation type="journal article" date="2018" name="Sci. Rep.">
        <title>Comparative genomics provides insights into the lifestyle and reveals functional heterogeneity of dark septate endophytic fungi.</title>
        <authorList>
            <person name="Knapp D.G."/>
            <person name="Nemeth J.B."/>
            <person name="Barry K."/>
            <person name="Hainaut M."/>
            <person name="Henrissat B."/>
            <person name="Johnson J."/>
            <person name="Kuo A."/>
            <person name="Lim J.H.P."/>
            <person name="Lipzen A."/>
            <person name="Nolan M."/>
            <person name="Ohm R.A."/>
            <person name="Tamas L."/>
            <person name="Grigoriev I.V."/>
            <person name="Spatafora J.W."/>
            <person name="Nagy L.G."/>
            <person name="Kovacs G.M."/>
        </authorList>
    </citation>
    <scope>NUCLEOTIDE SEQUENCE [LARGE SCALE GENOMIC DNA]</scope>
    <source>
        <strain evidence="6 7">DSE2036</strain>
    </source>
</reference>
<evidence type="ECO:0000256" key="1">
    <source>
        <dbReference type="ARBA" id="ARBA00013201"/>
    </source>
</evidence>
<evidence type="ECO:0000256" key="4">
    <source>
        <dbReference type="ARBA" id="ARBA00023098"/>
    </source>
</evidence>
<accession>A0A2V1DW59</accession>
<name>A0A2V1DW59_9PLEO</name>
<evidence type="ECO:0000313" key="7">
    <source>
        <dbReference type="Proteomes" id="UP000244855"/>
    </source>
</evidence>
<evidence type="ECO:0000256" key="5">
    <source>
        <dbReference type="SAM" id="SignalP"/>
    </source>
</evidence>
<dbReference type="Pfam" id="PF03403">
    <property type="entry name" value="PAF-AH_p_II"/>
    <property type="match status" value="2"/>
</dbReference>
<feature type="signal peptide" evidence="5">
    <location>
        <begin position="1"/>
        <end position="19"/>
    </location>
</feature>
<dbReference type="GO" id="GO:0003847">
    <property type="term" value="F:1-alkyl-2-acetylglycerophosphocholine esterase activity"/>
    <property type="evidence" value="ECO:0007669"/>
    <property type="project" value="UniProtKB-EC"/>
</dbReference>
<gene>
    <name evidence="6" type="ORF">DM02DRAFT_590950</name>
</gene>
<evidence type="ECO:0000256" key="3">
    <source>
        <dbReference type="ARBA" id="ARBA00022963"/>
    </source>
</evidence>
<evidence type="ECO:0000313" key="6">
    <source>
        <dbReference type="EMBL" id="PVI01495.1"/>
    </source>
</evidence>
<evidence type="ECO:0000256" key="2">
    <source>
        <dbReference type="ARBA" id="ARBA00022801"/>
    </source>
</evidence>
<dbReference type="STRING" id="97972.A0A2V1DW59"/>
<dbReference type="Proteomes" id="UP000244855">
    <property type="component" value="Unassembled WGS sequence"/>
</dbReference>
<protein>
    <recommendedName>
        <fullName evidence="1">1-alkyl-2-acetylglycerophosphocholine esterase</fullName>
        <ecNumber evidence="1">3.1.1.47</ecNumber>
    </recommendedName>
</protein>
<proteinExistence type="predicted"/>
<dbReference type="EC" id="3.1.1.47" evidence="1"/>
<dbReference type="PANTHER" id="PTHR10272">
    <property type="entry name" value="PLATELET-ACTIVATING FACTOR ACETYLHYDROLASE"/>
    <property type="match status" value="1"/>
</dbReference>
<dbReference type="InterPro" id="IPR029058">
    <property type="entry name" value="AB_hydrolase_fold"/>
</dbReference>
<keyword evidence="2 6" id="KW-0378">Hydrolase</keyword>